<dbReference type="Proteomes" id="UP000265000">
    <property type="component" value="Unplaced"/>
</dbReference>
<keyword evidence="7" id="KW-0472">Membrane</keyword>
<proteinExistence type="predicted"/>
<sequence length="169" mass="19471">MEISVRELRTILNRVVSKHRDLQTDGFSMESCRAMVSLLDVSSLRMTEFQAGFQEIMFFQGIFREFDLDKSGCMNSYEMRLAFENGGFKLNNKLYQMLIARYADNEIIDFDNFTCCLVKLETMFKTFQGLDRDRTGTVEVNLAEVPNSASLCLCCGNLKSVFVLFVYFS</sequence>
<dbReference type="STRING" id="8078.ENSFHEP00000024553"/>
<evidence type="ECO:0000256" key="6">
    <source>
        <dbReference type="ARBA" id="ARBA00022837"/>
    </source>
</evidence>
<dbReference type="PANTHER" id="PTHR46735:SF3">
    <property type="entry name" value="CALPAIN SMALL SUBUNIT 1-RELATED"/>
    <property type="match status" value="1"/>
</dbReference>
<keyword evidence="10" id="KW-1185">Reference proteome</keyword>
<comment type="subcellular location">
    <subcellularLocation>
        <location evidence="2">Cytoplasm</location>
    </subcellularLocation>
    <subcellularLocation>
        <location evidence="1">Endomembrane system</location>
    </subcellularLocation>
</comment>
<dbReference type="GO" id="GO:0005509">
    <property type="term" value="F:calcium ion binding"/>
    <property type="evidence" value="ECO:0007669"/>
    <property type="project" value="InterPro"/>
</dbReference>
<feature type="domain" description="EF-hand" evidence="8">
    <location>
        <begin position="54"/>
        <end position="89"/>
    </location>
</feature>
<dbReference type="SUPFAM" id="SSF47473">
    <property type="entry name" value="EF-hand"/>
    <property type="match status" value="1"/>
</dbReference>
<dbReference type="AlphaFoldDB" id="A0A3Q2QBN6"/>
<dbReference type="GeneTree" id="ENSGT00940000158672"/>
<keyword evidence="4" id="KW-0479">Metal-binding</keyword>
<evidence type="ECO:0000256" key="1">
    <source>
        <dbReference type="ARBA" id="ARBA00004308"/>
    </source>
</evidence>
<keyword evidence="6" id="KW-0106">Calcium</keyword>
<dbReference type="InterPro" id="IPR018247">
    <property type="entry name" value="EF_Hand_1_Ca_BS"/>
</dbReference>
<evidence type="ECO:0000256" key="2">
    <source>
        <dbReference type="ARBA" id="ARBA00004496"/>
    </source>
</evidence>
<dbReference type="Ensembl" id="ENSFHET00000007497.1">
    <property type="protein sequence ID" value="ENSFHEP00000024553.1"/>
    <property type="gene ID" value="ENSFHEG00000006225.1"/>
</dbReference>
<evidence type="ECO:0000259" key="8">
    <source>
        <dbReference type="PROSITE" id="PS50222"/>
    </source>
</evidence>
<evidence type="ECO:0000256" key="7">
    <source>
        <dbReference type="ARBA" id="ARBA00023136"/>
    </source>
</evidence>
<keyword evidence="5" id="KW-0677">Repeat</keyword>
<dbReference type="GO" id="GO:0012505">
    <property type="term" value="C:endomembrane system"/>
    <property type="evidence" value="ECO:0007669"/>
    <property type="project" value="UniProtKB-SubCell"/>
</dbReference>
<organism evidence="9 10">
    <name type="scientific">Fundulus heteroclitus</name>
    <name type="common">Killifish</name>
    <name type="synonym">Mummichog</name>
    <dbReference type="NCBI Taxonomy" id="8078"/>
    <lineage>
        <taxon>Eukaryota</taxon>
        <taxon>Metazoa</taxon>
        <taxon>Chordata</taxon>
        <taxon>Craniata</taxon>
        <taxon>Vertebrata</taxon>
        <taxon>Euteleostomi</taxon>
        <taxon>Actinopterygii</taxon>
        <taxon>Neopterygii</taxon>
        <taxon>Teleostei</taxon>
        <taxon>Neoteleostei</taxon>
        <taxon>Acanthomorphata</taxon>
        <taxon>Ovalentaria</taxon>
        <taxon>Atherinomorphae</taxon>
        <taxon>Cyprinodontiformes</taxon>
        <taxon>Fundulidae</taxon>
        <taxon>Fundulus</taxon>
    </lineage>
</organism>
<evidence type="ECO:0000313" key="10">
    <source>
        <dbReference type="Proteomes" id="UP000265000"/>
    </source>
</evidence>
<dbReference type="PROSITE" id="PS00018">
    <property type="entry name" value="EF_HAND_1"/>
    <property type="match status" value="1"/>
</dbReference>
<evidence type="ECO:0000256" key="4">
    <source>
        <dbReference type="ARBA" id="ARBA00022723"/>
    </source>
</evidence>
<protein>
    <recommendedName>
        <fullName evidence="8">EF-hand domain-containing protein</fullName>
    </recommendedName>
</protein>
<reference evidence="9" key="2">
    <citation type="submission" date="2025-09" db="UniProtKB">
        <authorList>
            <consortium name="Ensembl"/>
        </authorList>
    </citation>
    <scope>IDENTIFICATION</scope>
</reference>
<dbReference type="InterPro" id="IPR011992">
    <property type="entry name" value="EF-hand-dom_pair"/>
</dbReference>
<dbReference type="Gene3D" id="1.10.238.10">
    <property type="entry name" value="EF-hand"/>
    <property type="match status" value="1"/>
</dbReference>
<dbReference type="GO" id="GO:0110158">
    <property type="term" value="C:calpain complex"/>
    <property type="evidence" value="ECO:0007669"/>
    <property type="project" value="TreeGrafter"/>
</dbReference>
<keyword evidence="3" id="KW-0963">Cytoplasm</keyword>
<evidence type="ECO:0000256" key="3">
    <source>
        <dbReference type="ARBA" id="ARBA00022490"/>
    </source>
</evidence>
<accession>A0A3Q2QBN6</accession>
<evidence type="ECO:0000313" key="9">
    <source>
        <dbReference type="Ensembl" id="ENSFHEP00000024553.1"/>
    </source>
</evidence>
<reference evidence="9" key="1">
    <citation type="submission" date="2025-08" db="UniProtKB">
        <authorList>
            <consortium name="Ensembl"/>
        </authorList>
    </citation>
    <scope>IDENTIFICATION</scope>
</reference>
<dbReference type="PROSITE" id="PS50222">
    <property type="entry name" value="EF_HAND_2"/>
    <property type="match status" value="1"/>
</dbReference>
<dbReference type="PANTHER" id="PTHR46735">
    <property type="entry name" value="CALPAIN, SMALL SUBUNIT 1 A-RELATED"/>
    <property type="match status" value="1"/>
</dbReference>
<evidence type="ECO:0000256" key="5">
    <source>
        <dbReference type="ARBA" id="ARBA00022737"/>
    </source>
</evidence>
<name>A0A3Q2QBN6_FUNHE</name>
<dbReference type="InterPro" id="IPR002048">
    <property type="entry name" value="EF_hand_dom"/>
</dbReference>